<gene>
    <name evidence="1" type="ORF">NPIL_27261</name>
</gene>
<accession>A0A8X6QYA5</accession>
<reference evidence="1" key="1">
    <citation type="submission" date="2020-08" db="EMBL/GenBank/DDBJ databases">
        <title>Multicomponent nature underlies the extraordinary mechanical properties of spider dragline silk.</title>
        <authorList>
            <person name="Kono N."/>
            <person name="Nakamura H."/>
            <person name="Mori M."/>
            <person name="Yoshida Y."/>
            <person name="Ohtoshi R."/>
            <person name="Malay A.D."/>
            <person name="Moran D.A.P."/>
            <person name="Tomita M."/>
            <person name="Numata K."/>
            <person name="Arakawa K."/>
        </authorList>
    </citation>
    <scope>NUCLEOTIDE SEQUENCE</scope>
</reference>
<sequence>DCFKKCYLKETDSAFRAATAALRIAILRQWYWQLQRFASKVYEAVAEGSEIKWQ</sequence>
<keyword evidence="2" id="KW-1185">Reference proteome</keyword>
<comment type="caution">
    <text evidence="1">The sequence shown here is derived from an EMBL/GenBank/DDBJ whole genome shotgun (WGS) entry which is preliminary data.</text>
</comment>
<name>A0A8X6QYA5_NEPPI</name>
<dbReference type="AlphaFoldDB" id="A0A8X6QYA5"/>
<proteinExistence type="predicted"/>
<organism evidence="1 2">
    <name type="scientific">Nephila pilipes</name>
    <name type="common">Giant wood spider</name>
    <name type="synonym">Nephila maculata</name>
    <dbReference type="NCBI Taxonomy" id="299642"/>
    <lineage>
        <taxon>Eukaryota</taxon>
        <taxon>Metazoa</taxon>
        <taxon>Ecdysozoa</taxon>
        <taxon>Arthropoda</taxon>
        <taxon>Chelicerata</taxon>
        <taxon>Arachnida</taxon>
        <taxon>Araneae</taxon>
        <taxon>Araneomorphae</taxon>
        <taxon>Entelegynae</taxon>
        <taxon>Araneoidea</taxon>
        <taxon>Nephilidae</taxon>
        <taxon>Nephila</taxon>
    </lineage>
</organism>
<evidence type="ECO:0000313" key="1">
    <source>
        <dbReference type="EMBL" id="GFU54014.1"/>
    </source>
</evidence>
<protein>
    <submittedName>
        <fullName evidence="1">Uncharacterized protein</fullName>
    </submittedName>
</protein>
<evidence type="ECO:0000313" key="2">
    <source>
        <dbReference type="Proteomes" id="UP000887013"/>
    </source>
</evidence>
<dbReference type="EMBL" id="BMAW01038993">
    <property type="protein sequence ID" value="GFU54014.1"/>
    <property type="molecule type" value="Genomic_DNA"/>
</dbReference>
<feature type="non-terminal residue" evidence="1">
    <location>
        <position position="1"/>
    </location>
</feature>
<dbReference type="Proteomes" id="UP000887013">
    <property type="component" value="Unassembled WGS sequence"/>
</dbReference>